<reference evidence="3 4" key="1">
    <citation type="submission" date="2024-03" db="EMBL/GenBank/DDBJ databases">
        <authorList>
            <person name="Jo J.-H."/>
        </authorList>
    </citation>
    <scope>NUCLEOTIDE SEQUENCE [LARGE SCALE GENOMIC DNA]</scope>
    <source>
        <strain evidence="3 4">AS3R-12</strain>
    </source>
</reference>
<feature type="chain" id="PRO_5047496342" evidence="1">
    <location>
        <begin position="21"/>
        <end position="172"/>
    </location>
</feature>
<dbReference type="PROSITE" id="PS50206">
    <property type="entry name" value="RHODANESE_3"/>
    <property type="match status" value="1"/>
</dbReference>
<dbReference type="EMBL" id="JBBHJY010000006">
    <property type="protein sequence ID" value="MEJ6010690.1"/>
    <property type="molecule type" value="Genomic_DNA"/>
</dbReference>
<dbReference type="CDD" id="cd00158">
    <property type="entry name" value="RHOD"/>
    <property type="match status" value="1"/>
</dbReference>
<keyword evidence="1" id="KW-0732">Signal</keyword>
<keyword evidence="4" id="KW-1185">Reference proteome</keyword>
<gene>
    <name evidence="3" type="ORF">WG900_12275</name>
</gene>
<protein>
    <submittedName>
        <fullName evidence="3">Rhodanese-like domain-containing protein</fullName>
    </submittedName>
</protein>
<feature type="domain" description="Rhodanese" evidence="2">
    <location>
        <begin position="59"/>
        <end position="148"/>
    </location>
</feature>
<dbReference type="Proteomes" id="UP001379235">
    <property type="component" value="Unassembled WGS sequence"/>
</dbReference>
<dbReference type="InterPro" id="IPR001763">
    <property type="entry name" value="Rhodanese-like_dom"/>
</dbReference>
<evidence type="ECO:0000313" key="3">
    <source>
        <dbReference type="EMBL" id="MEJ6010690.1"/>
    </source>
</evidence>
<sequence>MKTAITLMALALTMATPAMAKAPVNPQIDYQGFTGLVGNLAKVREKHRLAWPEFARRARAEGALLLDARSPAAFARGHLDDAVNLPFSDFTAEALAEVIGPNRNRPIYIYCNNNFRDNRAPVVTKAAPLALNIPTFINLHGYGYSNVWELADVIGMDDPAVGWVGTGAPRAR</sequence>
<dbReference type="SUPFAM" id="SSF52821">
    <property type="entry name" value="Rhodanese/Cell cycle control phosphatase"/>
    <property type="match status" value="1"/>
</dbReference>
<dbReference type="Pfam" id="PF00581">
    <property type="entry name" value="Rhodanese"/>
    <property type="match status" value="1"/>
</dbReference>
<dbReference type="RefSeq" id="WP_339967470.1">
    <property type="nucleotide sequence ID" value="NZ_JBBHJY010000006.1"/>
</dbReference>
<organism evidence="3 4">
    <name type="scientific">Novosphingobium aquae</name>
    <dbReference type="NCBI Taxonomy" id="3133435"/>
    <lineage>
        <taxon>Bacteria</taxon>
        <taxon>Pseudomonadati</taxon>
        <taxon>Pseudomonadota</taxon>
        <taxon>Alphaproteobacteria</taxon>
        <taxon>Sphingomonadales</taxon>
        <taxon>Sphingomonadaceae</taxon>
        <taxon>Novosphingobium</taxon>
    </lineage>
</organism>
<evidence type="ECO:0000256" key="1">
    <source>
        <dbReference type="SAM" id="SignalP"/>
    </source>
</evidence>
<proteinExistence type="predicted"/>
<comment type="caution">
    <text evidence="3">The sequence shown here is derived from an EMBL/GenBank/DDBJ whole genome shotgun (WGS) entry which is preliminary data.</text>
</comment>
<dbReference type="SMART" id="SM00450">
    <property type="entry name" value="RHOD"/>
    <property type="match status" value="1"/>
</dbReference>
<name>A0ABU8SA07_9SPHN</name>
<dbReference type="InterPro" id="IPR036873">
    <property type="entry name" value="Rhodanese-like_dom_sf"/>
</dbReference>
<accession>A0ABU8SA07</accession>
<dbReference type="Gene3D" id="3.40.250.10">
    <property type="entry name" value="Rhodanese-like domain"/>
    <property type="match status" value="1"/>
</dbReference>
<evidence type="ECO:0000313" key="4">
    <source>
        <dbReference type="Proteomes" id="UP001379235"/>
    </source>
</evidence>
<feature type="signal peptide" evidence="1">
    <location>
        <begin position="1"/>
        <end position="20"/>
    </location>
</feature>
<evidence type="ECO:0000259" key="2">
    <source>
        <dbReference type="PROSITE" id="PS50206"/>
    </source>
</evidence>